<dbReference type="SUPFAM" id="SSF47413">
    <property type="entry name" value="lambda repressor-like DNA-binding domains"/>
    <property type="match status" value="1"/>
</dbReference>
<dbReference type="CDD" id="cd00093">
    <property type="entry name" value="HTH_XRE"/>
    <property type="match status" value="1"/>
</dbReference>
<keyword evidence="1" id="KW-0238">DNA-binding</keyword>
<dbReference type="InterPro" id="IPR001387">
    <property type="entry name" value="Cro/C1-type_HTH"/>
</dbReference>
<dbReference type="GO" id="GO:0003677">
    <property type="term" value="F:DNA binding"/>
    <property type="evidence" value="ECO:0007669"/>
    <property type="project" value="UniProtKB-KW"/>
</dbReference>
<dbReference type="EMBL" id="BK015871">
    <property type="protein sequence ID" value="DAD70839.1"/>
    <property type="molecule type" value="Genomic_DNA"/>
</dbReference>
<dbReference type="Gene3D" id="1.10.260.40">
    <property type="entry name" value="lambda repressor-like DNA-binding domains"/>
    <property type="match status" value="1"/>
</dbReference>
<organism evidence="3">
    <name type="scientific">Siphoviridae sp. ctvok7</name>
    <dbReference type="NCBI Taxonomy" id="2827596"/>
    <lineage>
        <taxon>Viruses</taxon>
        <taxon>Duplodnaviria</taxon>
        <taxon>Heunggongvirae</taxon>
        <taxon>Uroviricota</taxon>
        <taxon>Caudoviricetes</taxon>
    </lineage>
</organism>
<evidence type="ECO:0000256" key="1">
    <source>
        <dbReference type="ARBA" id="ARBA00023125"/>
    </source>
</evidence>
<dbReference type="PANTHER" id="PTHR46558">
    <property type="entry name" value="TRACRIPTIONAL REGULATORY PROTEIN-RELATED-RELATED"/>
    <property type="match status" value="1"/>
</dbReference>
<protein>
    <submittedName>
        <fullName evidence="3">Helix-turn-helix protein</fullName>
    </submittedName>
</protein>
<accession>A0A8S5LLV8</accession>
<feature type="domain" description="HTH cro/C1-type" evidence="2">
    <location>
        <begin position="8"/>
        <end position="62"/>
    </location>
</feature>
<dbReference type="SMART" id="SM00530">
    <property type="entry name" value="HTH_XRE"/>
    <property type="match status" value="1"/>
</dbReference>
<dbReference type="InterPro" id="IPR010982">
    <property type="entry name" value="Lambda_DNA-bd_dom_sf"/>
</dbReference>
<evidence type="ECO:0000313" key="3">
    <source>
        <dbReference type="EMBL" id="DAD70839.1"/>
    </source>
</evidence>
<dbReference type="PANTHER" id="PTHR46558:SF11">
    <property type="entry name" value="HTH-TYPE TRANSCRIPTIONAL REGULATOR XRE"/>
    <property type="match status" value="1"/>
</dbReference>
<evidence type="ECO:0000259" key="2">
    <source>
        <dbReference type="PROSITE" id="PS50943"/>
    </source>
</evidence>
<dbReference type="PROSITE" id="PS50943">
    <property type="entry name" value="HTH_CROC1"/>
    <property type="match status" value="1"/>
</dbReference>
<sequence length="69" mass="8164">MGKFPERLRKLREERKMKRYILSQVCGLHSDAIRRYERGESEPDLASIIAIANFFEVSLDYLVGRADYR</sequence>
<dbReference type="Pfam" id="PF01381">
    <property type="entry name" value="HTH_3"/>
    <property type="match status" value="1"/>
</dbReference>
<proteinExistence type="predicted"/>
<reference evidence="3" key="1">
    <citation type="journal article" date="2021" name="Proc. Natl. Acad. Sci. U.S.A.">
        <title>A Catalog of Tens of Thousands of Viruses from Human Metagenomes Reveals Hidden Associations with Chronic Diseases.</title>
        <authorList>
            <person name="Tisza M.J."/>
            <person name="Buck C.B."/>
        </authorList>
    </citation>
    <scope>NUCLEOTIDE SEQUENCE</scope>
    <source>
        <strain evidence="3">Ctvok7</strain>
    </source>
</reference>
<name>A0A8S5LLV8_9CAUD</name>